<dbReference type="Proteomes" id="UP000002630">
    <property type="component" value="Unassembled WGS sequence"/>
</dbReference>
<sequence>MLARIKDAIDDLFAKRSGERAWEKGVTEAEVRHLVSMAAGLLDPFAGFKINPIRQGDTGCFNLPEDTDELASRCLEGAATSDGGQVGIPVANDGLGACVWIALASGALSERCSTGGAALALRTAAMRMALLKSPEFLSRDGYLAEYRSPDLFDLKEHDMVLKLAGREWTENISPDVARMYYLCAVRNNCGPFKYSQQAVIPWAAEVLGLKVRVFHPAASVSPVGGKWNKRY</sequence>
<reference evidence="1 2" key="1">
    <citation type="journal article" date="2010" name="Nature">
        <title>The Ectocarpus genome and the independent evolution of multicellularity in brown algae.</title>
        <authorList>
            <person name="Cock J.M."/>
            <person name="Sterck L."/>
            <person name="Rouze P."/>
            <person name="Scornet D."/>
            <person name="Allen A.E."/>
            <person name="Amoutzias G."/>
            <person name="Anthouard V."/>
            <person name="Artiguenave F."/>
            <person name="Aury J.M."/>
            <person name="Badger J.H."/>
            <person name="Beszteri B."/>
            <person name="Billiau K."/>
            <person name="Bonnet E."/>
            <person name="Bothwell J.H."/>
            <person name="Bowler C."/>
            <person name="Boyen C."/>
            <person name="Brownlee C."/>
            <person name="Carrano C.J."/>
            <person name="Charrier B."/>
            <person name="Cho G.Y."/>
            <person name="Coelho S.M."/>
            <person name="Collen J."/>
            <person name="Corre E."/>
            <person name="Da Silva C."/>
            <person name="Delage L."/>
            <person name="Delaroque N."/>
            <person name="Dittami S.M."/>
            <person name="Doulbeau S."/>
            <person name="Elias M."/>
            <person name="Farnham G."/>
            <person name="Gachon C.M."/>
            <person name="Gschloessl B."/>
            <person name="Heesch S."/>
            <person name="Jabbari K."/>
            <person name="Jubin C."/>
            <person name="Kawai H."/>
            <person name="Kimura K."/>
            <person name="Kloareg B."/>
            <person name="Kupper F.C."/>
            <person name="Lang D."/>
            <person name="Le Bail A."/>
            <person name="Leblanc C."/>
            <person name="Lerouge P."/>
            <person name="Lohr M."/>
            <person name="Lopez P.J."/>
            <person name="Martens C."/>
            <person name="Maumus F."/>
            <person name="Michel G."/>
            <person name="Miranda-Saavedra D."/>
            <person name="Morales J."/>
            <person name="Moreau H."/>
            <person name="Motomura T."/>
            <person name="Nagasato C."/>
            <person name="Napoli C.A."/>
            <person name="Nelson D.R."/>
            <person name="Nyvall-Collen P."/>
            <person name="Peters A.F."/>
            <person name="Pommier C."/>
            <person name="Potin P."/>
            <person name="Poulain J."/>
            <person name="Quesneville H."/>
            <person name="Read B."/>
            <person name="Rensing S.A."/>
            <person name="Ritter A."/>
            <person name="Rousvoal S."/>
            <person name="Samanta M."/>
            <person name="Samson G."/>
            <person name="Schroeder D.C."/>
            <person name="Segurens B."/>
            <person name="Strittmatter M."/>
            <person name="Tonon T."/>
            <person name="Tregear J.W."/>
            <person name="Valentin K."/>
            <person name="von Dassow P."/>
            <person name="Yamagishi T."/>
            <person name="Van de Peer Y."/>
            <person name="Wincker P."/>
        </authorList>
    </citation>
    <scope>NUCLEOTIDE SEQUENCE [LARGE SCALE GENOMIC DNA]</scope>
    <source>
        <strain evidence="2">Ec32 / CCAP1310/4</strain>
    </source>
</reference>
<proteinExistence type="predicted"/>
<dbReference type="EMBL" id="FN649760">
    <property type="protein sequence ID" value="CBJ32997.1"/>
    <property type="molecule type" value="Genomic_DNA"/>
</dbReference>
<name>D7G0G8_ECTSI</name>
<dbReference type="AlphaFoldDB" id="D7G0G8"/>
<dbReference type="InParanoid" id="D7G0G8"/>
<keyword evidence="2" id="KW-1185">Reference proteome</keyword>
<dbReference type="OrthoDB" id="222999at2759"/>
<accession>D7G0G8</accession>
<evidence type="ECO:0000313" key="1">
    <source>
        <dbReference type="EMBL" id="CBJ32997.1"/>
    </source>
</evidence>
<gene>
    <name evidence="1" type="ORF">Esi_0402_0004</name>
</gene>
<protein>
    <submittedName>
        <fullName evidence="1">Uncharacterized protein</fullName>
    </submittedName>
</protein>
<evidence type="ECO:0000313" key="2">
    <source>
        <dbReference type="Proteomes" id="UP000002630"/>
    </source>
</evidence>
<organism evidence="1 2">
    <name type="scientific">Ectocarpus siliculosus</name>
    <name type="common">Brown alga</name>
    <name type="synonym">Conferva siliculosa</name>
    <dbReference type="NCBI Taxonomy" id="2880"/>
    <lineage>
        <taxon>Eukaryota</taxon>
        <taxon>Sar</taxon>
        <taxon>Stramenopiles</taxon>
        <taxon>Ochrophyta</taxon>
        <taxon>PX clade</taxon>
        <taxon>Phaeophyceae</taxon>
        <taxon>Ectocarpales</taxon>
        <taxon>Ectocarpaceae</taxon>
        <taxon>Ectocarpus</taxon>
    </lineage>
</organism>